<dbReference type="GeneID" id="8588067"/>
<dbReference type="Gene3D" id="3.30.420.10">
    <property type="entry name" value="Ribonuclease H-like superfamily/Ribonuclease H"/>
    <property type="match status" value="1"/>
</dbReference>
<gene>
    <name evidence="1" type="ORF">CBG08001</name>
    <name evidence="1" type="ORF">CBG_08001</name>
</gene>
<accession>A8X5J8</accession>
<evidence type="ECO:0000313" key="1">
    <source>
        <dbReference type="EMBL" id="CAP27909.1"/>
    </source>
</evidence>
<dbReference type="EMBL" id="HE600996">
    <property type="protein sequence ID" value="CAP27909.1"/>
    <property type="molecule type" value="Genomic_DNA"/>
</dbReference>
<sequence length="123" mass="14139">MGRCPILLEDPMLSGKVIFGPWKQMLLQNFFYVILFVDERHLPQFIKKDGWPASSPDLNPLDFSIWGVLQNKVCARPHSSVEALKKKLVEEWDKLSVEYLRATVDAYPRRLRAVIAAKGGRIE</sequence>
<dbReference type="STRING" id="6238.A8X5J8"/>
<dbReference type="RefSeq" id="XP_002646123.1">
    <property type="nucleotide sequence ID" value="XM_002646077.1"/>
</dbReference>
<organism evidence="1 2">
    <name type="scientific">Caenorhabditis briggsae</name>
    <dbReference type="NCBI Taxonomy" id="6238"/>
    <lineage>
        <taxon>Eukaryota</taxon>
        <taxon>Metazoa</taxon>
        <taxon>Ecdysozoa</taxon>
        <taxon>Nematoda</taxon>
        <taxon>Chromadorea</taxon>
        <taxon>Rhabditida</taxon>
        <taxon>Rhabditina</taxon>
        <taxon>Rhabditomorpha</taxon>
        <taxon>Rhabditoidea</taxon>
        <taxon>Rhabditidae</taxon>
        <taxon>Peloderinae</taxon>
        <taxon>Caenorhabditis</taxon>
    </lineage>
</organism>
<proteinExistence type="predicted"/>
<dbReference type="CTD" id="8588067"/>
<evidence type="ECO:0000313" key="2">
    <source>
        <dbReference type="Proteomes" id="UP000008549"/>
    </source>
</evidence>
<keyword evidence="2" id="KW-1185">Reference proteome</keyword>
<dbReference type="InParanoid" id="A8X5J8"/>
<dbReference type="Proteomes" id="UP000008549">
    <property type="component" value="Unassembled WGS sequence"/>
</dbReference>
<name>A8X5J8_CAEBR</name>
<dbReference type="HOGENOM" id="CLU_2017225_0_0_1"/>
<dbReference type="PANTHER" id="PTHR46068">
    <property type="entry name" value="PROTEIN CBG27172"/>
    <property type="match status" value="1"/>
</dbReference>
<reference evidence="1 2" key="1">
    <citation type="journal article" date="2003" name="PLoS Biol.">
        <title>The genome sequence of Caenorhabditis briggsae: a platform for comparative genomics.</title>
        <authorList>
            <person name="Stein L.D."/>
            <person name="Bao Z."/>
            <person name="Blasiar D."/>
            <person name="Blumenthal T."/>
            <person name="Brent M.R."/>
            <person name="Chen N."/>
            <person name="Chinwalla A."/>
            <person name="Clarke L."/>
            <person name="Clee C."/>
            <person name="Coghlan A."/>
            <person name="Coulson A."/>
            <person name="D'Eustachio P."/>
            <person name="Fitch D.H."/>
            <person name="Fulton L.A."/>
            <person name="Fulton R.E."/>
            <person name="Griffiths-Jones S."/>
            <person name="Harris T.W."/>
            <person name="Hillier L.W."/>
            <person name="Kamath R."/>
            <person name="Kuwabara P.E."/>
            <person name="Mardis E.R."/>
            <person name="Marra M.A."/>
            <person name="Miner T.L."/>
            <person name="Minx P."/>
            <person name="Mullikin J.C."/>
            <person name="Plumb R.W."/>
            <person name="Rogers J."/>
            <person name="Schein J.E."/>
            <person name="Sohrmann M."/>
            <person name="Spieth J."/>
            <person name="Stajich J.E."/>
            <person name="Wei C."/>
            <person name="Willey D."/>
            <person name="Wilson R.K."/>
            <person name="Durbin R."/>
            <person name="Waterston R.H."/>
        </authorList>
    </citation>
    <scope>NUCLEOTIDE SEQUENCE [LARGE SCALE GENOMIC DNA]</scope>
    <source>
        <strain evidence="1 2">AF16</strain>
    </source>
</reference>
<dbReference type="KEGG" id="cbr:CBG_08001"/>
<dbReference type="AlphaFoldDB" id="A8X5J8"/>
<protein>
    <submittedName>
        <fullName evidence="1">Protein CBG08001</fullName>
    </submittedName>
</protein>
<dbReference type="GO" id="GO:0003676">
    <property type="term" value="F:nucleic acid binding"/>
    <property type="evidence" value="ECO:0007669"/>
    <property type="project" value="InterPro"/>
</dbReference>
<reference evidence="1 2" key="2">
    <citation type="journal article" date="2011" name="PLoS Genet.">
        <title>Caenorhabditis briggsae recombinant inbred line genotypes reveal inter-strain incompatibility and the evolution of recombination.</title>
        <authorList>
            <person name="Ross J.A."/>
            <person name="Koboldt D.C."/>
            <person name="Staisch J.E."/>
            <person name="Chamberlin H.M."/>
            <person name="Gupta B.P."/>
            <person name="Miller R.D."/>
            <person name="Baird S.E."/>
            <person name="Haag E.S."/>
        </authorList>
    </citation>
    <scope>NUCLEOTIDE SEQUENCE [LARGE SCALE GENOMIC DNA]</scope>
    <source>
        <strain evidence="1 2">AF16</strain>
    </source>
</reference>
<dbReference type="InterPro" id="IPR036397">
    <property type="entry name" value="RNaseH_sf"/>
</dbReference>
<dbReference type="OMA" id="AWENSDE"/>
<dbReference type="PANTHER" id="PTHR46068:SF1">
    <property type="entry name" value="TRANSPOSASE IS30-LIKE HTH DOMAIN-CONTAINING PROTEIN"/>
    <property type="match status" value="1"/>
</dbReference>